<dbReference type="RefSeq" id="WP_067717517.1">
    <property type="nucleotide sequence ID" value="NZ_LPVJ01000052.1"/>
</dbReference>
<evidence type="ECO:0000256" key="7">
    <source>
        <dbReference type="ARBA" id="ARBA00023065"/>
    </source>
</evidence>
<dbReference type="Gene3D" id="1.20.1530.20">
    <property type="match status" value="1"/>
</dbReference>
<evidence type="ECO:0000256" key="8">
    <source>
        <dbReference type="ARBA" id="ARBA00023136"/>
    </source>
</evidence>
<evidence type="ECO:0000256" key="5">
    <source>
        <dbReference type="ARBA" id="ARBA00022692"/>
    </source>
</evidence>
<comment type="caution">
    <text evidence="12">The sequence shown here is derived from an EMBL/GenBank/DDBJ whole genome shotgun (WGS) entry which is preliminary data.</text>
</comment>
<feature type="transmembrane region" description="Helical" evidence="10">
    <location>
        <begin position="225"/>
        <end position="245"/>
    </location>
</feature>
<keyword evidence="4" id="KW-0050">Antiport</keyword>
<feature type="transmembrane region" description="Helical" evidence="10">
    <location>
        <begin position="165"/>
        <end position="188"/>
    </location>
</feature>
<keyword evidence="3" id="KW-0813">Transport</keyword>
<evidence type="ECO:0000256" key="3">
    <source>
        <dbReference type="ARBA" id="ARBA00022448"/>
    </source>
</evidence>
<dbReference type="OrthoDB" id="9810759at2"/>
<dbReference type="InterPro" id="IPR006153">
    <property type="entry name" value="Cation/H_exchanger_TM"/>
</dbReference>
<evidence type="ECO:0000256" key="4">
    <source>
        <dbReference type="ARBA" id="ARBA00022449"/>
    </source>
</evidence>
<feature type="region of interest" description="Disordered" evidence="9">
    <location>
        <begin position="402"/>
        <end position="426"/>
    </location>
</feature>
<dbReference type="Proteomes" id="UP000053557">
    <property type="component" value="Unassembled WGS sequence"/>
</dbReference>
<keyword evidence="7" id="KW-0406">Ion transport</keyword>
<sequence>MGNIDFSMSSLLIVSVLAMLVPLFVSKITWIRIPIVVGEILVGVIVGKSGFNLIHPSQWLEFLQFFGLSYLMFVSGLELDFKTLRPENWKNGNGFRQTLISAPVFATISCALTFGLSLLFSLWLHEHHFIKSPFLFALIITTTSLTVVVPVLKEYNLLQTSFGQSMMAAAVFADFFTMLLISVASSLFEGGPAASVLLVFILIFLLIALYHIFLRFPSITAVRNLAHGTAQLGIRASMAIMIIFMALSQTLGVQVILGTFLAGILVGMVNEQEKTDVFHKLDAIGFGFLIPIFFIMVGVNFNLHSLLVDPKALLLLPMLLLATYVFKALPILILRLRYPWRSTLAGAALLTTQMSVTVAAAAVGLKIGAISSGIDTAIILVAMLTAVISPVLFGKLLPSRSNPKEPRSLMRRVHPPQHPVSPSQGP</sequence>
<gene>
    <name evidence="12" type="ORF">ATW55_10975</name>
</gene>
<dbReference type="PANTHER" id="PTHR43562">
    <property type="entry name" value="NAPA-TYPE SODIUM/HYDROGEN ANTIPORTER"/>
    <property type="match status" value="1"/>
</dbReference>
<evidence type="ECO:0000313" key="13">
    <source>
        <dbReference type="Proteomes" id="UP000053557"/>
    </source>
</evidence>
<keyword evidence="5 10" id="KW-0812">Transmembrane</keyword>
<evidence type="ECO:0000313" key="12">
    <source>
        <dbReference type="EMBL" id="KUO95370.1"/>
    </source>
</evidence>
<dbReference type="Pfam" id="PF00999">
    <property type="entry name" value="Na_H_Exchanger"/>
    <property type="match status" value="1"/>
</dbReference>
<comment type="similarity">
    <text evidence="2">Belongs to the monovalent cation:proton antiporter 2 (CPA2) transporter (TC 2.A.37) family.</text>
</comment>
<name>A0A101XPS4_9BACL</name>
<evidence type="ECO:0000256" key="1">
    <source>
        <dbReference type="ARBA" id="ARBA00004141"/>
    </source>
</evidence>
<feature type="domain" description="Cation/H+ exchanger transmembrane" evidence="11">
    <location>
        <begin position="16"/>
        <end position="393"/>
    </location>
</feature>
<keyword evidence="6 10" id="KW-1133">Transmembrane helix</keyword>
<proteinExistence type="inferred from homology"/>
<feature type="transmembrane region" description="Helical" evidence="10">
    <location>
        <begin position="281"/>
        <end position="301"/>
    </location>
</feature>
<evidence type="ECO:0000256" key="9">
    <source>
        <dbReference type="SAM" id="MobiDB-lite"/>
    </source>
</evidence>
<feature type="transmembrane region" description="Helical" evidence="10">
    <location>
        <begin position="194"/>
        <end position="213"/>
    </location>
</feature>
<evidence type="ECO:0000256" key="10">
    <source>
        <dbReference type="SAM" id="Phobius"/>
    </source>
</evidence>
<dbReference type="GO" id="GO:1902600">
    <property type="term" value="P:proton transmembrane transport"/>
    <property type="evidence" value="ECO:0007669"/>
    <property type="project" value="InterPro"/>
</dbReference>
<keyword evidence="13" id="KW-1185">Reference proteome</keyword>
<keyword evidence="8 10" id="KW-0472">Membrane</keyword>
<reference evidence="12 13" key="1">
    <citation type="submission" date="2015-12" db="EMBL/GenBank/DDBJ databases">
        <title>Draft genome sequence of Acidibacillus ferrooxidans ITV001, isolated from a chalcopyrite acid mine drainage site in Brazil.</title>
        <authorList>
            <person name="Dall'Agnol H."/>
            <person name="Nancucheo I."/>
            <person name="Johnson B."/>
            <person name="Oliveira R."/>
            <person name="Leite L."/>
            <person name="Pylro V."/>
            <person name="Nunes G.L."/>
            <person name="Tzotzos G."/>
            <person name="Fernandes G.R."/>
            <person name="Dutra J."/>
            <person name="Orellana S.C."/>
            <person name="Oliveira G."/>
        </authorList>
    </citation>
    <scope>NUCLEOTIDE SEQUENCE [LARGE SCALE GENOMIC DNA]</scope>
    <source>
        <strain evidence="13">ITV01</strain>
    </source>
</reference>
<organism evidence="12 13">
    <name type="scientific">Ferroacidibacillus organovorans</name>
    <dbReference type="NCBI Taxonomy" id="1765683"/>
    <lineage>
        <taxon>Bacteria</taxon>
        <taxon>Bacillati</taxon>
        <taxon>Bacillota</taxon>
        <taxon>Bacilli</taxon>
        <taxon>Bacillales</taxon>
        <taxon>Alicyclobacillaceae</taxon>
        <taxon>Ferroacidibacillus</taxon>
    </lineage>
</organism>
<dbReference type="InterPro" id="IPR038770">
    <property type="entry name" value="Na+/solute_symporter_sf"/>
</dbReference>
<evidence type="ECO:0000256" key="2">
    <source>
        <dbReference type="ARBA" id="ARBA00005551"/>
    </source>
</evidence>
<feature type="transmembrane region" description="Helical" evidence="10">
    <location>
        <begin position="377"/>
        <end position="397"/>
    </location>
</feature>
<feature type="transmembrane region" description="Helical" evidence="10">
    <location>
        <begin position="134"/>
        <end position="153"/>
    </location>
</feature>
<dbReference type="AlphaFoldDB" id="A0A101XPS4"/>
<dbReference type="GO" id="GO:0016020">
    <property type="term" value="C:membrane"/>
    <property type="evidence" value="ECO:0007669"/>
    <property type="project" value="UniProtKB-SubCell"/>
</dbReference>
<accession>A0A101XPS4</accession>
<feature type="transmembrane region" description="Helical" evidence="10">
    <location>
        <begin position="6"/>
        <end position="25"/>
    </location>
</feature>
<feature type="transmembrane region" description="Helical" evidence="10">
    <location>
        <begin position="30"/>
        <end position="47"/>
    </location>
</feature>
<feature type="transmembrane region" description="Helical" evidence="10">
    <location>
        <begin position="59"/>
        <end position="79"/>
    </location>
</feature>
<feature type="transmembrane region" description="Helical" evidence="10">
    <location>
        <begin position="99"/>
        <end position="122"/>
    </location>
</feature>
<feature type="transmembrane region" description="Helical" evidence="10">
    <location>
        <begin position="251"/>
        <end position="269"/>
    </location>
</feature>
<dbReference type="PANTHER" id="PTHR43562:SF1">
    <property type="entry name" value="NA(+)_H(+) ANTIPORTER YJBQ-RELATED"/>
    <property type="match status" value="1"/>
</dbReference>
<feature type="transmembrane region" description="Helical" evidence="10">
    <location>
        <begin position="313"/>
        <end position="334"/>
    </location>
</feature>
<dbReference type="GO" id="GO:0015297">
    <property type="term" value="F:antiporter activity"/>
    <property type="evidence" value="ECO:0007669"/>
    <property type="project" value="UniProtKB-KW"/>
</dbReference>
<protein>
    <recommendedName>
        <fullName evidence="11">Cation/H+ exchanger transmembrane domain-containing protein</fullName>
    </recommendedName>
</protein>
<dbReference type="EMBL" id="LPVJ01000052">
    <property type="protein sequence ID" value="KUO95370.1"/>
    <property type="molecule type" value="Genomic_DNA"/>
</dbReference>
<evidence type="ECO:0000256" key="6">
    <source>
        <dbReference type="ARBA" id="ARBA00022989"/>
    </source>
</evidence>
<evidence type="ECO:0000259" key="11">
    <source>
        <dbReference type="Pfam" id="PF00999"/>
    </source>
</evidence>
<feature type="transmembrane region" description="Helical" evidence="10">
    <location>
        <begin position="346"/>
        <end position="365"/>
    </location>
</feature>
<comment type="subcellular location">
    <subcellularLocation>
        <location evidence="1">Membrane</location>
        <topology evidence="1">Multi-pass membrane protein</topology>
    </subcellularLocation>
</comment>